<proteinExistence type="predicted"/>
<evidence type="ECO:0000313" key="1">
    <source>
        <dbReference type="EMBL" id="KAK1655218.1"/>
    </source>
</evidence>
<evidence type="ECO:0000313" key="2">
    <source>
        <dbReference type="Proteomes" id="UP001243989"/>
    </source>
</evidence>
<organism evidence="1 2">
    <name type="scientific">Colletotrichum phormii</name>
    <dbReference type="NCBI Taxonomy" id="359342"/>
    <lineage>
        <taxon>Eukaryota</taxon>
        <taxon>Fungi</taxon>
        <taxon>Dikarya</taxon>
        <taxon>Ascomycota</taxon>
        <taxon>Pezizomycotina</taxon>
        <taxon>Sordariomycetes</taxon>
        <taxon>Hypocreomycetidae</taxon>
        <taxon>Glomerellales</taxon>
        <taxon>Glomerellaceae</taxon>
        <taxon>Colletotrichum</taxon>
        <taxon>Colletotrichum acutatum species complex</taxon>
    </lineage>
</organism>
<sequence length="193" mass="21498">MPHESPDQATQARVSGVHIRRSVVGSHHSTPYPGRPLLNVASLAAKVPFGALRHVIFVVSFSTEGTFANEKRRRLETWCRSKPERGFRDTLLRRSVLECAAVPMRSLMITTYCLVRCGTRLMVAQVLFLRCNGCLHGEATLRRVCSESCLLRLSHAAGSPTFPPTLSDNPPPYCFLHLVQPADVHQRHGIPFC</sequence>
<accession>A0AAJ0EN85</accession>
<protein>
    <submittedName>
        <fullName evidence="1">Uncharacterized protein</fullName>
    </submittedName>
</protein>
<comment type="caution">
    <text evidence="1">The sequence shown here is derived from an EMBL/GenBank/DDBJ whole genome shotgun (WGS) entry which is preliminary data.</text>
</comment>
<keyword evidence="2" id="KW-1185">Reference proteome</keyword>
<name>A0AAJ0EN85_9PEZI</name>
<dbReference type="RefSeq" id="XP_060451262.1">
    <property type="nucleotide sequence ID" value="XM_060589198.1"/>
</dbReference>
<reference evidence="1" key="1">
    <citation type="submission" date="2021-06" db="EMBL/GenBank/DDBJ databases">
        <title>Comparative genomics, transcriptomics and evolutionary studies reveal genomic signatures of adaptation to plant cell wall in hemibiotrophic fungi.</title>
        <authorList>
            <consortium name="DOE Joint Genome Institute"/>
            <person name="Baroncelli R."/>
            <person name="Diaz J.F."/>
            <person name="Benocci T."/>
            <person name="Peng M."/>
            <person name="Battaglia E."/>
            <person name="Haridas S."/>
            <person name="Andreopoulos W."/>
            <person name="Labutti K."/>
            <person name="Pangilinan J."/>
            <person name="Floch G.L."/>
            <person name="Makela M.R."/>
            <person name="Henrissat B."/>
            <person name="Grigoriev I.V."/>
            <person name="Crouch J.A."/>
            <person name="De Vries R.P."/>
            <person name="Sukno S.A."/>
            <person name="Thon M.R."/>
        </authorList>
    </citation>
    <scope>NUCLEOTIDE SEQUENCE</scope>
    <source>
        <strain evidence="1">CBS 102054</strain>
    </source>
</reference>
<dbReference type="EMBL" id="JAHMHQ010000001">
    <property type="protein sequence ID" value="KAK1655218.1"/>
    <property type="molecule type" value="Genomic_DNA"/>
</dbReference>
<dbReference type="GeneID" id="85474060"/>
<dbReference type="Proteomes" id="UP001243989">
    <property type="component" value="Unassembled WGS sequence"/>
</dbReference>
<gene>
    <name evidence="1" type="ORF">BDP81DRAFT_412250</name>
</gene>
<dbReference type="AlphaFoldDB" id="A0AAJ0EN85"/>